<dbReference type="CDD" id="cd01095">
    <property type="entry name" value="Nitrilotriacetate_monoxgenase"/>
    <property type="match status" value="1"/>
</dbReference>
<keyword evidence="10" id="KW-1185">Reference proteome</keyword>
<evidence type="ECO:0000256" key="6">
    <source>
        <dbReference type="PIRSR" id="PIRSR000337-1"/>
    </source>
</evidence>
<protein>
    <submittedName>
        <fullName evidence="9">Nitrilotriacetate monooxygenase component A</fullName>
        <ecNumber evidence="9">1.14.14.10</ecNumber>
    </submittedName>
</protein>
<reference evidence="9 10" key="1">
    <citation type="submission" date="2019-06" db="EMBL/GenBank/DDBJ databases">
        <authorList>
            <person name="Rodrigo-Torres L."/>
            <person name="Arahal R. D."/>
            <person name="Lucena T."/>
        </authorList>
    </citation>
    <scope>NUCLEOTIDE SEQUENCE [LARGE SCALE GENOMIC DNA]</scope>
    <source>
        <strain evidence="9 10">SB0023/3</strain>
    </source>
</reference>
<dbReference type="Pfam" id="PF00296">
    <property type="entry name" value="Bac_luciferase"/>
    <property type="match status" value="1"/>
</dbReference>
<dbReference type="EMBL" id="CABFPH010000068">
    <property type="protein sequence ID" value="VUD73358.1"/>
    <property type="molecule type" value="Genomic_DNA"/>
</dbReference>
<feature type="binding site" evidence="6">
    <location>
        <position position="221"/>
    </location>
    <ligand>
        <name>FMN</name>
        <dbReference type="ChEBI" id="CHEBI:58210"/>
    </ligand>
</feature>
<feature type="binding site" evidence="6">
    <location>
        <position position="146"/>
    </location>
    <ligand>
        <name>FMN</name>
        <dbReference type="ChEBI" id="CHEBI:58210"/>
    </ligand>
</feature>
<dbReference type="InterPro" id="IPR051260">
    <property type="entry name" value="Diverse_substr_monoxygenases"/>
</dbReference>
<keyword evidence="1 6" id="KW-0285">Flavoprotein</keyword>
<dbReference type="SUPFAM" id="SSF51679">
    <property type="entry name" value="Bacterial luciferase-like"/>
    <property type="match status" value="1"/>
</dbReference>
<dbReference type="InterPro" id="IPR011251">
    <property type="entry name" value="Luciferase-like_dom"/>
</dbReference>
<dbReference type="EC" id="1.14.14.10" evidence="9"/>
<dbReference type="PANTHER" id="PTHR30011:SF16">
    <property type="entry name" value="C2H2 FINGER DOMAIN TRANSCRIPTION FACTOR (EUROFUNG)-RELATED"/>
    <property type="match status" value="1"/>
</dbReference>
<comment type="similarity">
    <text evidence="5">Belongs to the NtaA/SnaA/DszA monooxygenase family.</text>
</comment>
<dbReference type="InterPro" id="IPR016215">
    <property type="entry name" value="NTA_MOA"/>
</dbReference>
<organism evidence="9 10">
    <name type="scientific">Methylobacterium symbioticum</name>
    <dbReference type="NCBI Taxonomy" id="2584084"/>
    <lineage>
        <taxon>Bacteria</taxon>
        <taxon>Pseudomonadati</taxon>
        <taxon>Pseudomonadota</taxon>
        <taxon>Alphaproteobacteria</taxon>
        <taxon>Hyphomicrobiales</taxon>
        <taxon>Methylobacteriaceae</taxon>
        <taxon>Methylobacterium</taxon>
    </lineage>
</organism>
<feature type="binding site" evidence="6">
    <location>
        <position position="96"/>
    </location>
    <ligand>
        <name>FMN</name>
        <dbReference type="ChEBI" id="CHEBI:58210"/>
    </ligand>
</feature>
<dbReference type="PIRSF" id="PIRSF000337">
    <property type="entry name" value="NTA_MOA"/>
    <property type="match status" value="1"/>
</dbReference>
<evidence type="ECO:0000256" key="3">
    <source>
        <dbReference type="ARBA" id="ARBA00023002"/>
    </source>
</evidence>
<keyword evidence="2 6" id="KW-0288">FMN</keyword>
<evidence type="ECO:0000313" key="10">
    <source>
        <dbReference type="Proteomes" id="UP000410984"/>
    </source>
</evidence>
<accession>A0A509EGT1</accession>
<evidence type="ECO:0000313" key="9">
    <source>
        <dbReference type="EMBL" id="VUD73358.1"/>
    </source>
</evidence>
<keyword evidence="3 9" id="KW-0560">Oxidoreductase</keyword>
<gene>
    <name evidence="9" type="primary">ntaA_2</name>
    <name evidence="9" type="ORF">MET9862_03973</name>
</gene>
<feature type="region of interest" description="Disordered" evidence="7">
    <location>
        <begin position="192"/>
        <end position="222"/>
    </location>
</feature>
<name>A0A509EGT1_9HYPH</name>
<feature type="binding site" evidence="6">
    <location>
        <position position="150"/>
    </location>
    <ligand>
        <name>FMN</name>
        <dbReference type="ChEBI" id="CHEBI:58210"/>
    </ligand>
</feature>
<dbReference type="GO" id="GO:0018529">
    <property type="term" value="F:nitrilotriacetate monooxygenase activity"/>
    <property type="evidence" value="ECO:0007669"/>
    <property type="project" value="UniProtKB-EC"/>
</dbReference>
<evidence type="ECO:0000256" key="7">
    <source>
        <dbReference type="SAM" id="MobiDB-lite"/>
    </source>
</evidence>
<dbReference type="InterPro" id="IPR036661">
    <property type="entry name" value="Luciferase-like_sf"/>
</dbReference>
<dbReference type="PANTHER" id="PTHR30011">
    <property type="entry name" value="ALKANESULFONATE MONOOXYGENASE-RELATED"/>
    <property type="match status" value="1"/>
</dbReference>
<evidence type="ECO:0000256" key="1">
    <source>
        <dbReference type="ARBA" id="ARBA00022630"/>
    </source>
</evidence>
<evidence type="ECO:0000256" key="2">
    <source>
        <dbReference type="ARBA" id="ARBA00022643"/>
    </source>
</evidence>
<evidence type="ECO:0000256" key="5">
    <source>
        <dbReference type="ARBA" id="ARBA00033748"/>
    </source>
</evidence>
<evidence type="ECO:0000256" key="4">
    <source>
        <dbReference type="ARBA" id="ARBA00023033"/>
    </source>
</evidence>
<feature type="binding site" evidence="6">
    <location>
        <position position="59"/>
    </location>
    <ligand>
        <name>FMN</name>
        <dbReference type="ChEBI" id="CHEBI:58210"/>
    </ligand>
</feature>
<dbReference type="AlphaFoldDB" id="A0A509EGT1"/>
<dbReference type="Proteomes" id="UP000410984">
    <property type="component" value="Unassembled WGS sequence"/>
</dbReference>
<dbReference type="Gene3D" id="3.20.20.30">
    <property type="entry name" value="Luciferase-like domain"/>
    <property type="match status" value="1"/>
</dbReference>
<keyword evidence="4 9" id="KW-0503">Monooxygenase</keyword>
<sequence length="447" mass="48532">MTLRARQLHLNVNLLHSGVYPSAWRLPGSRPDAFVSIDHFVHVARVAEKAKFDAIFFADTPAINDRVDYRPINALEPTIVLASVAAATSHVGLIATASTSYNEPFNIARRFASLDIVSGGRAGWNVVTTADAAAGRNFGREGPVEHGSRYARAREFTEVVHALWDSWEDDAFLGDKASGRFVDPAKVHPIRHRGPHYSVEGPLTLPRSPQGRPVTVQAGGSDDGRELAAATADAVFSLAQTIEDGVAYARDLRARTIRYGRAPDAIMILPGLATVIGSTEAEAQRRQEELWEQVPVEYSLARLAGTLQVPVERLVLDEPLPDPLPLPENANHTMFRGTVALARRGNLTVRELLRALGGGVGHRIHVGTPEQIADDMEAWFRAGAADGFNLMPDVLPDGLEIFADAVVPILQRRGLFRTDYAGDTLRDHLALPRPASRFAPGSASRSA</sequence>
<proteinExistence type="inferred from homology"/>
<feature type="domain" description="Luciferase-like" evidence="8">
    <location>
        <begin position="35"/>
        <end position="384"/>
    </location>
</feature>
<evidence type="ECO:0000259" key="8">
    <source>
        <dbReference type="Pfam" id="PF00296"/>
    </source>
</evidence>
<dbReference type="NCBIfam" id="TIGR03860">
    <property type="entry name" value="FMN_nitrolo"/>
    <property type="match status" value="1"/>
</dbReference>